<feature type="domain" description="Apple" evidence="3">
    <location>
        <begin position="220"/>
        <end position="293"/>
    </location>
</feature>
<dbReference type="PROSITE" id="PS50948">
    <property type="entry name" value="PAN"/>
    <property type="match status" value="1"/>
</dbReference>
<proteinExistence type="predicted"/>
<evidence type="ECO:0000256" key="1">
    <source>
        <dbReference type="SAM" id="MobiDB-lite"/>
    </source>
</evidence>
<evidence type="ECO:0000313" key="4">
    <source>
        <dbReference type="EMBL" id="KAF2760459.1"/>
    </source>
</evidence>
<keyword evidence="5" id="KW-1185">Reference proteome</keyword>
<feature type="compositionally biased region" description="Low complexity" evidence="1">
    <location>
        <begin position="137"/>
        <end position="167"/>
    </location>
</feature>
<evidence type="ECO:0000259" key="3">
    <source>
        <dbReference type="PROSITE" id="PS50948"/>
    </source>
</evidence>
<dbReference type="AlphaFoldDB" id="A0A6A6WE75"/>
<feature type="compositionally biased region" description="Low complexity" evidence="1">
    <location>
        <begin position="193"/>
        <end position="210"/>
    </location>
</feature>
<accession>A0A6A6WE75</accession>
<feature type="compositionally biased region" description="Pro residues" evidence="1">
    <location>
        <begin position="126"/>
        <end position="136"/>
    </location>
</feature>
<evidence type="ECO:0000256" key="2">
    <source>
        <dbReference type="SAM" id="SignalP"/>
    </source>
</evidence>
<dbReference type="Proteomes" id="UP000799437">
    <property type="component" value="Unassembled WGS sequence"/>
</dbReference>
<feature type="compositionally biased region" description="Pro residues" evidence="1">
    <location>
        <begin position="168"/>
        <end position="192"/>
    </location>
</feature>
<dbReference type="OrthoDB" id="5232355at2759"/>
<feature type="chain" id="PRO_5025407722" description="Apple domain-containing protein" evidence="2">
    <location>
        <begin position="19"/>
        <end position="293"/>
    </location>
</feature>
<dbReference type="InterPro" id="IPR003609">
    <property type="entry name" value="Pan_app"/>
</dbReference>
<dbReference type="RefSeq" id="XP_033602910.1">
    <property type="nucleotide sequence ID" value="XM_033748057.1"/>
</dbReference>
<dbReference type="GeneID" id="54489111"/>
<protein>
    <recommendedName>
        <fullName evidence="3">Apple domain-containing protein</fullName>
    </recommendedName>
</protein>
<organism evidence="4 5">
    <name type="scientific">Pseudovirgaria hyperparasitica</name>
    <dbReference type="NCBI Taxonomy" id="470096"/>
    <lineage>
        <taxon>Eukaryota</taxon>
        <taxon>Fungi</taxon>
        <taxon>Dikarya</taxon>
        <taxon>Ascomycota</taxon>
        <taxon>Pezizomycotina</taxon>
        <taxon>Dothideomycetes</taxon>
        <taxon>Dothideomycetes incertae sedis</taxon>
        <taxon>Acrospermales</taxon>
        <taxon>Acrospermaceae</taxon>
        <taxon>Pseudovirgaria</taxon>
    </lineage>
</organism>
<sequence length="293" mass="30129">MMFFSIPLIAAFAATTLAAPTQDLEQRTIFGCNWFSTWAAKCSTKGNQKSSSYSMALPYYTTTDRSLVAGAPCGNLCRQDWQCNSYAVGQGSCRLYRLSSPLIYTASNSGSLSFSDKCCVLNDQPAPVPQPSPSTTPSPSAVPISTATPTPSGLAPSSSSSLSNPILTPSPTPSPSETPAPIVTPSPSPSPSPSTTDSPVVPSSSASDTPAPQPTAPATCGTTGYDKQTPAAFLNDTSGNSGTVDTCRALCAKTATCQSFAVGNNQCLLYAAPVAGNLNPANSPYAFYDLNGC</sequence>
<reference evidence="4" key="1">
    <citation type="journal article" date="2020" name="Stud. Mycol.">
        <title>101 Dothideomycetes genomes: a test case for predicting lifestyles and emergence of pathogens.</title>
        <authorList>
            <person name="Haridas S."/>
            <person name="Albert R."/>
            <person name="Binder M."/>
            <person name="Bloem J."/>
            <person name="Labutti K."/>
            <person name="Salamov A."/>
            <person name="Andreopoulos B."/>
            <person name="Baker S."/>
            <person name="Barry K."/>
            <person name="Bills G."/>
            <person name="Bluhm B."/>
            <person name="Cannon C."/>
            <person name="Castanera R."/>
            <person name="Culley D."/>
            <person name="Daum C."/>
            <person name="Ezra D."/>
            <person name="Gonzalez J."/>
            <person name="Henrissat B."/>
            <person name="Kuo A."/>
            <person name="Liang C."/>
            <person name="Lipzen A."/>
            <person name="Lutzoni F."/>
            <person name="Magnuson J."/>
            <person name="Mondo S."/>
            <person name="Nolan M."/>
            <person name="Ohm R."/>
            <person name="Pangilinan J."/>
            <person name="Park H.-J."/>
            <person name="Ramirez L."/>
            <person name="Alfaro M."/>
            <person name="Sun H."/>
            <person name="Tritt A."/>
            <person name="Yoshinaga Y."/>
            <person name="Zwiers L.-H."/>
            <person name="Turgeon B."/>
            <person name="Goodwin S."/>
            <person name="Spatafora J."/>
            <person name="Crous P."/>
            <person name="Grigoriev I."/>
        </authorList>
    </citation>
    <scope>NUCLEOTIDE SEQUENCE</scope>
    <source>
        <strain evidence="4">CBS 121739</strain>
    </source>
</reference>
<dbReference type="SUPFAM" id="SSF57414">
    <property type="entry name" value="Hairpin loop containing domain-like"/>
    <property type="match status" value="1"/>
</dbReference>
<dbReference type="EMBL" id="ML996568">
    <property type="protein sequence ID" value="KAF2760459.1"/>
    <property type="molecule type" value="Genomic_DNA"/>
</dbReference>
<feature type="region of interest" description="Disordered" evidence="1">
    <location>
        <begin position="124"/>
        <end position="224"/>
    </location>
</feature>
<gene>
    <name evidence="4" type="ORF">EJ05DRAFT_508990</name>
</gene>
<keyword evidence="2" id="KW-0732">Signal</keyword>
<feature type="signal peptide" evidence="2">
    <location>
        <begin position="1"/>
        <end position="18"/>
    </location>
</feature>
<name>A0A6A6WE75_9PEZI</name>
<evidence type="ECO:0000313" key="5">
    <source>
        <dbReference type="Proteomes" id="UP000799437"/>
    </source>
</evidence>